<dbReference type="GO" id="GO:0000139">
    <property type="term" value="C:Golgi membrane"/>
    <property type="evidence" value="ECO:0007669"/>
    <property type="project" value="InterPro"/>
</dbReference>
<evidence type="ECO:0000256" key="5">
    <source>
        <dbReference type="ARBA" id="ARBA00023136"/>
    </source>
</evidence>
<name>A0A7J7JVX1_BUGNE</name>
<keyword evidence="4 6" id="KW-1133">Transmembrane helix</keyword>
<proteinExistence type="predicted"/>
<evidence type="ECO:0000256" key="6">
    <source>
        <dbReference type="SAM" id="Phobius"/>
    </source>
</evidence>
<keyword evidence="2" id="KW-0762">Sugar transport</keyword>
<gene>
    <name evidence="7" type="ORF">EB796_011141</name>
</gene>
<protein>
    <submittedName>
        <fullName evidence="7">Uncharacterized protein</fullName>
    </submittedName>
</protein>
<dbReference type="EMBL" id="VXIV02001690">
    <property type="protein sequence ID" value="KAF6030560.1"/>
    <property type="molecule type" value="Genomic_DNA"/>
</dbReference>
<keyword evidence="2" id="KW-0813">Transport</keyword>
<feature type="transmembrane region" description="Helical" evidence="6">
    <location>
        <begin position="20"/>
        <end position="37"/>
    </location>
</feature>
<dbReference type="Pfam" id="PF04142">
    <property type="entry name" value="Nuc_sug_transp"/>
    <property type="match status" value="1"/>
</dbReference>
<evidence type="ECO:0000256" key="3">
    <source>
        <dbReference type="ARBA" id="ARBA00022692"/>
    </source>
</evidence>
<evidence type="ECO:0000256" key="4">
    <source>
        <dbReference type="ARBA" id="ARBA00022989"/>
    </source>
</evidence>
<organism evidence="7 8">
    <name type="scientific">Bugula neritina</name>
    <name type="common">Brown bryozoan</name>
    <name type="synonym">Sertularia neritina</name>
    <dbReference type="NCBI Taxonomy" id="10212"/>
    <lineage>
        <taxon>Eukaryota</taxon>
        <taxon>Metazoa</taxon>
        <taxon>Spiralia</taxon>
        <taxon>Lophotrochozoa</taxon>
        <taxon>Bryozoa</taxon>
        <taxon>Gymnolaemata</taxon>
        <taxon>Cheilostomatida</taxon>
        <taxon>Flustrina</taxon>
        <taxon>Buguloidea</taxon>
        <taxon>Bugulidae</taxon>
        <taxon>Bugula</taxon>
    </lineage>
</organism>
<keyword evidence="5 6" id="KW-0472">Membrane</keyword>
<dbReference type="GO" id="GO:0015165">
    <property type="term" value="F:pyrimidine nucleotide-sugar transmembrane transporter activity"/>
    <property type="evidence" value="ECO:0007669"/>
    <property type="project" value="InterPro"/>
</dbReference>
<dbReference type="InterPro" id="IPR007271">
    <property type="entry name" value="Nuc_sug_transpt"/>
</dbReference>
<evidence type="ECO:0000313" key="7">
    <source>
        <dbReference type="EMBL" id="KAF6030560.1"/>
    </source>
</evidence>
<comment type="subcellular location">
    <subcellularLocation>
        <location evidence="1">Membrane</location>
        <topology evidence="1">Multi-pass membrane protein</topology>
    </subcellularLocation>
</comment>
<accession>A0A7J7JVX1</accession>
<evidence type="ECO:0000256" key="1">
    <source>
        <dbReference type="ARBA" id="ARBA00004141"/>
    </source>
</evidence>
<evidence type="ECO:0000256" key="2">
    <source>
        <dbReference type="ARBA" id="ARBA00022597"/>
    </source>
</evidence>
<dbReference type="OrthoDB" id="419167at2759"/>
<keyword evidence="3 6" id="KW-0812">Transmembrane</keyword>
<evidence type="ECO:0000313" key="8">
    <source>
        <dbReference type="Proteomes" id="UP000593567"/>
    </source>
</evidence>
<dbReference type="Proteomes" id="UP000593567">
    <property type="component" value="Unassembled WGS sequence"/>
</dbReference>
<feature type="transmembrane region" description="Helical" evidence="6">
    <location>
        <begin position="49"/>
        <end position="67"/>
    </location>
</feature>
<comment type="caution">
    <text evidence="7">The sequence shown here is derived from an EMBL/GenBank/DDBJ whole genome shotgun (WGS) entry which is preliminary data.</text>
</comment>
<reference evidence="7" key="1">
    <citation type="submission" date="2020-06" db="EMBL/GenBank/DDBJ databases">
        <title>Draft genome of Bugula neritina, a colonial animal packing powerful symbionts and potential medicines.</title>
        <authorList>
            <person name="Rayko M."/>
        </authorList>
    </citation>
    <scope>NUCLEOTIDE SEQUENCE [LARGE SCALE GENOMIC DNA]</scope>
    <source>
        <strain evidence="7">Kwan_BN1</strain>
    </source>
</reference>
<keyword evidence="8" id="KW-1185">Reference proteome</keyword>
<dbReference type="AlphaFoldDB" id="A0A7J7JVX1"/>
<sequence length="69" mass="8040">MYLYSIQVLHLTPSQFCFNIYFWTIVFNTALQGFRVSVIMKHRSNITKLVLICVSIMVSTLMSMALFDL</sequence>